<feature type="domain" description="WCX" evidence="3">
    <location>
        <begin position="239"/>
        <end position="313"/>
    </location>
</feature>
<dbReference type="InterPro" id="IPR036388">
    <property type="entry name" value="WH-like_DNA-bd_sf"/>
</dbReference>
<dbReference type="PANTHER" id="PTHR34580">
    <property type="match status" value="1"/>
</dbReference>
<name>A0A2U8DW17_9CLOT</name>
<evidence type="ECO:0000259" key="2">
    <source>
        <dbReference type="Pfam" id="PF13280"/>
    </source>
</evidence>
<dbReference type="KEGG" id="cdrk:B9W14_21660"/>
<evidence type="ECO:0000259" key="3">
    <source>
        <dbReference type="Pfam" id="PF25583"/>
    </source>
</evidence>
<dbReference type="InterPro" id="IPR036390">
    <property type="entry name" value="WH_DNA-bd_sf"/>
</dbReference>
<accession>A0A2U8DW17</accession>
<dbReference type="InterPro" id="IPR013196">
    <property type="entry name" value="HTH_11"/>
</dbReference>
<dbReference type="InterPro" id="IPR026881">
    <property type="entry name" value="WYL_dom"/>
</dbReference>
<dbReference type="Gene3D" id="1.10.10.10">
    <property type="entry name" value="Winged helix-like DNA-binding domain superfamily/Winged helix DNA-binding domain"/>
    <property type="match status" value="1"/>
</dbReference>
<dbReference type="Proteomes" id="UP000244910">
    <property type="component" value="Chromosome"/>
</dbReference>
<organism evidence="4 5">
    <name type="scientific">Clostridium drakei</name>
    <dbReference type="NCBI Taxonomy" id="332101"/>
    <lineage>
        <taxon>Bacteria</taxon>
        <taxon>Bacillati</taxon>
        <taxon>Bacillota</taxon>
        <taxon>Clostridia</taxon>
        <taxon>Eubacteriales</taxon>
        <taxon>Clostridiaceae</taxon>
        <taxon>Clostridium</taxon>
    </lineage>
</organism>
<sequence>MSKISHLIEMIITLQYKGLTTATELAETLEVDKKTIYRYINSLNKANIPVHTKKGRYGGFYIDQEFYMKPSKLNKEELQSLLMSTQILTKENGFTYEKDLQTAVTKIKSLCVNSNDELKYLNENGNFKINEAGGLQNLQDKISQINYAMSRGRTLSINYFSANKNNLTIKKVDPYNLIFREGAWYIIGYYYKSDRVESFKISRIQNLKITDEIYMIPHTFSLKTYLEENWAVFKGDKNKVIIRFDKNISDFIENGKWHPDEQLQKLDDGSLLLIMYLDEFQEVKNWILGFGKNAEVIEPVKLREEIKKEIEDMYKKY</sequence>
<dbReference type="InterPro" id="IPR051534">
    <property type="entry name" value="CBASS_pafABC_assoc_protein"/>
</dbReference>
<dbReference type="PIRSF" id="PIRSF016838">
    <property type="entry name" value="PafC"/>
    <property type="match status" value="1"/>
</dbReference>
<evidence type="ECO:0000259" key="1">
    <source>
        <dbReference type="Pfam" id="PF08279"/>
    </source>
</evidence>
<dbReference type="RefSeq" id="WP_032078876.1">
    <property type="nucleotide sequence ID" value="NZ_CP020953.1"/>
</dbReference>
<dbReference type="Pfam" id="PF13280">
    <property type="entry name" value="WYL"/>
    <property type="match status" value="1"/>
</dbReference>
<dbReference type="InterPro" id="IPR057727">
    <property type="entry name" value="WCX_dom"/>
</dbReference>
<evidence type="ECO:0000313" key="5">
    <source>
        <dbReference type="Proteomes" id="UP000244910"/>
    </source>
</evidence>
<dbReference type="AlphaFoldDB" id="A0A2U8DW17"/>
<evidence type="ECO:0000313" key="4">
    <source>
        <dbReference type="EMBL" id="AWI06987.1"/>
    </source>
</evidence>
<dbReference type="InterPro" id="IPR028349">
    <property type="entry name" value="PafC-like"/>
</dbReference>
<gene>
    <name evidence="4" type="ORF">B9W14_21660</name>
</gene>
<dbReference type="SUPFAM" id="SSF46785">
    <property type="entry name" value="Winged helix' DNA-binding domain"/>
    <property type="match status" value="1"/>
</dbReference>
<dbReference type="OrthoDB" id="9767131at2"/>
<feature type="domain" description="WYL" evidence="2">
    <location>
        <begin position="142"/>
        <end position="209"/>
    </location>
</feature>
<proteinExistence type="predicted"/>
<dbReference type="PROSITE" id="PS52050">
    <property type="entry name" value="WYL"/>
    <property type="match status" value="1"/>
</dbReference>
<reference evidence="5" key="1">
    <citation type="submission" date="2017-04" db="EMBL/GenBank/DDBJ databases">
        <authorList>
            <person name="Song Y."/>
            <person name="Cho B.-K."/>
        </authorList>
    </citation>
    <scope>NUCLEOTIDE SEQUENCE [LARGE SCALE GENOMIC DNA]</scope>
    <source>
        <strain evidence="5">SL1</strain>
    </source>
</reference>
<dbReference type="Pfam" id="PF25583">
    <property type="entry name" value="WCX"/>
    <property type="match status" value="1"/>
</dbReference>
<protein>
    <submittedName>
        <fullName evidence="4">Transcriptional regulator</fullName>
    </submittedName>
</protein>
<dbReference type="PANTHER" id="PTHR34580:SF8">
    <property type="entry name" value="WYL DOMAIN-CONTAINING PROTEIN"/>
    <property type="match status" value="1"/>
</dbReference>
<dbReference type="Pfam" id="PF08279">
    <property type="entry name" value="HTH_11"/>
    <property type="match status" value="1"/>
</dbReference>
<feature type="domain" description="Helix-turn-helix type 11" evidence="1">
    <location>
        <begin position="10"/>
        <end position="58"/>
    </location>
</feature>
<dbReference type="EMBL" id="CP020953">
    <property type="protein sequence ID" value="AWI06987.1"/>
    <property type="molecule type" value="Genomic_DNA"/>
</dbReference>
<keyword evidence="5" id="KW-1185">Reference proteome</keyword>